<dbReference type="RefSeq" id="XP_030384221.1">
    <property type="nucleotide sequence ID" value="XM_030528361.1"/>
</dbReference>
<dbReference type="Pfam" id="PF05161">
    <property type="entry name" value="MOFRL"/>
    <property type="match status" value="1"/>
</dbReference>
<dbReference type="FunFam" id="3.40.50.10180:FF:000001">
    <property type="entry name" value="Glycerate kinase"/>
    <property type="match status" value="1"/>
</dbReference>
<comment type="catalytic activity">
    <reaction evidence="1">
        <text>(R)-glycerate + ATP = (2R)-3-phosphoglycerate + ADP + H(+)</text>
        <dbReference type="Rhea" id="RHEA:23516"/>
        <dbReference type="ChEBI" id="CHEBI:15378"/>
        <dbReference type="ChEBI" id="CHEBI:16659"/>
        <dbReference type="ChEBI" id="CHEBI:30616"/>
        <dbReference type="ChEBI" id="CHEBI:58272"/>
        <dbReference type="ChEBI" id="CHEBI:456216"/>
        <dbReference type="EC" id="2.7.1.31"/>
    </reaction>
</comment>
<protein>
    <recommendedName>
        <fullName evidence="4">Glycerate kinase</fullName>
        <ecNumber evidence="3">2.7.1.31</ecNumber>
    </recommendedName>
</protein>
<dbReference type="InterPro" id="IPR038614">
    <property type="entry name" value="GK_N_sf"/>
</dbReference>
<evidence type="ECO:0000256" key="3">
    <source>
        <dbReference type="ARBA" id="ARBA00012101"/>
    </source>
</evidence>
<evidence type="ECO:0000256" key="1">
    <source>
        <dbReference type="ARBA" id="ARBA00000694"/>
    </source>
</evidence>
<dbReference type="GO" id="GO:0005524">
    <property type="term" value="F:ATP binding"/>
    <property type="evidence" value="ECO:0007669"/>
    <property type="project" value="UniProtKB-KW"/>
</dbReference>
<dbReference type="GeneID" id="115631569"/>
<dbReference type="GO" id="GO:0008887">
    <property type="term" value="F:glycerate kinase activity"/>
    <property type="evidence" value="ECO:0007669"/>
    <property type="project" value="UniProtKB-EC"/>
</dbReference>
<keyword evidence="8" id="KW-0067">ATP-binding</keyword>
<keyword evidence="7 12" id="KW-0418">Kinase</keyword>
<dbReference type="Gene3D" id="3.40.50.10180">
    <property type="entry name" value="Glycerate kinase, MOFRL-like N-terminal domain"/>
    <property type="match status" value="1"/>
</dbReference>
<accession>A0A6J2U6Q2</accession>
<evidence type="ECO:0000256" key="4">
    <source>
        <dbReference type="ARBA" id="ARBA00020720"/>
    </source>
</evidence>
<evidence type="ECO:0000313" key="12">
    <source>
        <dbReference type="RefSeq" id="XP_030384221.1"/>
    </source>
</evidence>
<evidence type="ECO:0000256" key="5">
    <source>
        <dbReference type="ARBA" id="ARBA00022679"/>
    </source>
</evidence>
<dbReference type="Gene3D" id="3.40.1480.10">
    <property type="entry name" value="MOFRL domain"/>
    <property type="match status" value="1"/>
</dbReference>
<name>A0A6J2U6Q2_DROLE</name>
<evidence type="ECO:0000256" key="6">
    <source>
        <dbReference type="ARBA" id="ARBA00022741"/>
    </source>
</evidence>
<dbReference type="InterPro" id="IPR025286">
    <property type="entry name" value="MOFRL_assoc_dom"/>
</dbReference>
<keyword evidence="6" id="KW-0547">Nucleotide-binding</keyword>
<evidence type="ECO:0000259" key="9">
    <source>
        <dbReference type="Pfam" id="PF05161"/>
    </source>
</evidence>
<gene>
    <name evidence="12" type="primary">LOC115631569</name>
</gene>
<feature type="domain" description="MOFRL" evidence="9">
    <location>
        <begin position="372"/>
        <end position="484"/>
    </location>
</feature>
<sequence>MSKKQAWEHMRQIFSHAVSAVHPEKIFAESPSFDFRPEVAKESVFIKLDNRYYDLANKRCHIVGFGKAVLGMATKVHRDLGKYSAGGVLSVPISGLKQIKDSSCVIGQNRLVIHEGAMNNLPDEASLNAANAIKKLAKSMKSNDVLIVFISGGGSALLPLPKKPLVLSDKRQITNKLMKAGATIQEINTVRIACSDIKGGRLAGAARNADLLVTIVLSDVIGDPLDLIASGPTIPPKEGEASATDVLCKYNLWNDLTPKIQKAIKTPPPEDELRPPENNHVFIVGSNVKAAAAAADQAKELGYIPCILSCTVQGPVSNVAADYERLLLSIEGFKNKTLAEKDLQDRFAYPEENFAAFLKVLEQHVKSKAPLFLIAGGEPVITVSGQGLGGRSQHLALLMSELLHKQPALGECCFFSAGTDGIDGPTDAAGAIGDKAVIQTYLESNTLDELRQVVQNCDSYNFYKKLCNGEFHILTGHTGTNVMDLHFMVVPFH</sequence>
<proteinExistence type="inferred from homology"/>
<dbReference type="Proteomes" id="UP000504634">
    <property type="component" value="Unplaced"/>
</dbReference>
<evidence type="ECO:0000256" key="8">
    <source>
        <dbReference type="ARBA" id="ARBA00022840"/>
    </source>
</evidence>
<organism evidence="11 12">
    <name type="scientific">Drosophila lebanonensis</name>
    <name type="common">Fruit fly</name>
    <name type="synonym">Scaptodrosophila lebanonensis</name>
    <dbReference type="NCBI Taxonomy" id="7225"/>
    <lineage>
        <taxon>Eukaryota</taxon>
        <taxon>Metazoa</taxon>
        <taxon>Ecdysozoa</taxon>
        <taxon>Arthropoda</taxon>
        <taxon>Hexapoda</taxon>
        <taxon>Insecta</taxon>
        <taxon>Pterygota</taxon>
        <taxon>Neoptera</taxon>
        <taxon>Endopterygota</taxon>
        <taxon>Diptera</taxon>
        <taxon>Brachycera</taxon>
        <taxon>Muscomorpha</taxon>
        <taxon>Ephydroidea</taxon>
        <taxon>Drosophilidae</taxon>
        <taxon>Scaptodrosophila</taxon>
    </lineage>
</organism>
<dbReference type="OrthoDB" id="44918at2759"/>
<evidence type="ECO:0000256" key="7">
    <source>
        <dbReference type="ARBA" id="ARBA00022777"/>
    </source>
</evidence>
<dbReference type="Pfam" id="PF13660">
    <property type="entry name" value="DUF4147"/>
    <property type="match status" value="1"/>
</dbReference>
<evidence type="ECO:0000259" key="10">
    <source>
        <dbReference type="Pfam" id="PF13660"/>
    </source>
</evidence>
<keyword evidence="11" id="KW-1185">Reference proteome</keyword>
<dbReference type="GO" id="GO:0005737">
    <property type="term" value="C:cytoplasm"/>
    <property type="evidence" value="ECO:0007669"/>
    <property type="project" value="TreeGrafter"/>
</dbReference>
<dbReference type="InterPro" id="IPR007835">
    <property type="entry name" value="MOFRL"/>
</dbReference>
<evidence type="ECO:0000256" key="2">
    <source>
        <dbReference type="ARBA" id="ARBA00005393"/>
    </source>
</evidence>
<dbReference type="AlphaFoldDB" id="A0A6J2U6Q2"/>
<dbReference type="SUPFAM" id="SSF82544">
    <property type="entry name" value="GckA/TtuD-like"/>
    <property type="match status" value="1"/>
</dbReference>
<evidence type="ECO:0000313" key="11">
    <source>
        <dbReference type="Proteomes" id="UP000504634"/>
    </source>
</evidence>
<reference evidence="12" key="1">
    <citation type="submission" date="2025-08" db="UniProtKB">
        <authorList>
            <consortium name="RefSeq"/>
        </authorList>
    </citation>
    <scope>IDENTIFICATION</scope>
    <source>
        <strain evidence="12">11010-0011.00</strain>
        <tissue evidence="12">Whole body</tissue>
    </source>
</reference>
<keyword evidence="5" id="KW-0808">Transferase</keyword>
<dbReference type="InterPro" id="IPR037035">
    <property type="entry name" value="GK-like_C_sf"/>
</dbReference>
<dbReference type="PANTHER" id="PTHR12227">
    <property type="entry name" value="GLYCERATE KINASE"/>
    <property type="match status" value="1"/>
</dbReference>
<dbReference type="InterPro" id="IPR039760">
    <property type="entry name" value="MOFRL_protein"/>
</dbReference>
<feature type="domain" description="MOFRL-associated" evidence="10">
    <location>
        <begin position="9"/>
        <end position="264"/>
    </location>
</feature>
<comment type="similarity">
    <text evidence="2">Belongs to the glycerate kinase type-2 family.</text>
</comment>
<dbReference type="EC" id="2.7.1.31" evidence="3"/>
<dbReference type="PANTHER" id="PTHR12227:SF0">
    <property type="entry name" value="GLYCERATE KINASE"/>
    <property type="match status" value="1"/>
</dbReference>